<sequence length="329" mass="35687">MAKKILVTGGTGFIGAGIVKRLLADGHTVRVLDNNSRGADRRLKDVHGQYEMVEADIRDLAKVSDAVKGMDCVAHLAYVNGTEFFYTKPDLVLDVGVKGMTNVIDACIAHGVGDFVLASSSEVYQTPPVVPTPETVPLVVPDPLNPRYSYGGGKIICELMALNYGRKHFERMTIFRPHNVYGPDMGWEHVLPQFVLRMKDVHAATPAGRPVTFPIQGSGQETRSFVYIDDFVDGLALMMDKAEHMSIYHIGTMDEVSVADVARQVGAFFGRAVELVPGTLQPGGTMRRCPDIAKLAGLGYAPKVSLAQGVPLLAQWYVDNAGLMPASKD</sequence>
<dbReference type="RefSeq" id="WP_068498080.1">
    <property type="nucleotide sequence ID" value="NZ_LWQU01000104.1"/>
</dbReference>
<proteinExistence type="inferred from homology"/>
<organism evidence="4 5">
    <name type="scientific">Magnetospirillum moscoviense</name>
    <dbReference type="NCBI Taxonomy" id="1437059"/>
    <lineage>
        <taxon>Bacteria</taxon>
        <taxon>Pseudomonadati</taxon>
        <taxon>Pseudomonadota</taxon>
        <taxon>Alphaproteobacteria</taxon>
        <taxon>Rhodospirillales</taxon>
        <taxon>Rhodospirillaceae</taxon>
        <taxon>Magnetospirillum</taxon>
    </lineage>
</organism>
<evidence type="ECO:0000313" key="5">
    <source>
        <dbReference type="Proteomes" id="UP000078543"/>
    </source>
</evidence>
<dbReference type="Pfam" id="PF01370">
    <property type="entry name" value="Epimerase"/>
    <property type="match status" value="1"/>
</dbReference>
<dbReference type="AlphaFoldDB" id="A0A178MYV1"/>
<dbReference type="Proteomes" id="UP000078543">
    <property type="component" value="Unassembled WGS sequence"/>
</dbReference>
<comment type="pathway">
    <text evidence="1">Bacterial outer membrane biogenesis; LPS O-antigen biosynthesis.</text>
</comment>
<keyword evidence="5" id="KW-1185">Reference proteome</keyword>
<name>A0A178MYV1_9PROT</name>
<dbReference type="Gene3D" id="3.40.50.720">
    <property type="entry name" value="NAD(P)-binding Rossmann-like Domain"/>
    <property type="match status" value="1"/>
</dbReference>
<comment type="caution">
    <text evidence="4">The sequence shown here is derived from an EMBL/GenBank/DDBJ whole genome shotgun (WGS) entry which is preliminary data.</text>
</comment>
<accession>A0A178MYV1</accession>
<dbReference type="STRING" id="1437059.A6A05_00295"/>
<dbReference type="PANTHER" id="PTHR43000">
    <property type="entry name" value="DTDP-D-GLUCOSE 4,6-DEHYDRATASE-RELATED"/>
    <property type="match status" value="1"/>
</dbReference>
<dbReference type="InterPro" id="IPR036291">
    <property type="entry name" value="NAD(P)-bd_dom_sf"/>
</dbReference>
<dbReference type="EMBL" id="LWQU01000104">
    <property type="protein sequence ID" value="OAN55034.1"/>
    <property type="molecule type" value="Genomic_DNA"/>
</dbReference>
<reference evidence="4 5" key="1">
    <citation type="submission" date="2016-04" db="EMBL/GenBank/DDBJ databases">
        <title>Draft genome sequence of freshwater magnetotactic bacteria Magnetospirillum marisnigri SP-1 and Magnetospirillum moscoviense BB-1.</title>
        <authorList>
            <person name="Koziaeva V."/>
            <person name="Dziuba M.V."/>
            <person name="Ivanov T.M."/>
            <person name="Kuznetsov B."/>
            <person name="Grouzdev D.S."/>
        </authorList>
    </citation>
    <scope>NUCLEOTIDE SEQUENCE [LARGE SCALE GENOMIC DNA]</scope>
    <source>
        <strain evidence="4 5">BB-1</strain>
    </source>
</reference>
<gene>
    <name evidence="4" type="ORF">A6A05_00295</name>
</gene>
<dbReference type="SUPFAM" id="SSF51735">
    <property type="entry name" value="NAD(P)-binding Rossmann-fold domains"/>
    <property type="match status" value="1"/>
</dbReference>
<protein>
    <submittedName>
        <fullName evidence="4">NAD-dependent dehydratase</fullName>
    </submittedName>
</protein>
<dbReference type="InterPro" id="IPR001509">
    <property type="entry name" value="Epimerase_deHydtase"/>
</dbReference>
<evidence type="ECO:0000256" key="2">
    <source>
        <dbReference type="ARBA" id="ARBA00007637"/>
    </source>
</evidence>
<feature type="domain" description="NAD-dependent epimerase/dehydratase" evidence="3">
    <location>
        <begin position="5"/>
        <end position="251"/>
    </location>
</feature>
<dbReference type="OrthoDB" id="9801785at2"/>
<evidence type="ECO:0000259" key="3">
    <source>
        <dbReference type="Pfam" id="PF01370"/>
    </source>
</evidence>
<evidence type="ECO:0000313" key="4">
    <source>
        <dbReference type="EMBL" id="OAN55034.1"/>
    </source>
</evidence>
<comment type="similarity">
    <text evidence="2">Belongs to the NAD(P)-dependent epimerase/dehydratase family.</text>
</comment>
<evidence type="ECO:0000256" key="1">
    <source>
        <dbReference type="ARBA" id="ARBA00005125"/>
    </source>
</evidence>